<dbReference type="EMBL" id="JARK01001669">
    <property type="protein sequence ID" value="EYB83540.1"/>
    <property type="molecule type" value="Genomic_DNA"/>
</dbReference>
<dbReference type="AlphaFoldDB" id="A0A016RYW2"/>
<reference evidence="2" key="1">
    <citation type="journal article" date="2015" name="Nat. Genet.">
        <title>The genome and transcriptome of the zoonotic hookworm Ancylostoma ceylanicum identify infection-specific gene families.</title>
        <authorList>
            <person name="Schwarz E.M."/>
            <person name="Hu Y."/>
            <person name="Antoshechkin I."/>
            <person name="Miller M.M."/>
            <person name="Sternberg P.W."/>
            <person name="Aroian R.V."/>
        </authorList>
    </citation>
    <scope>NUCLEOTIDE SEQUENCE</scope>
    <source>
        <strain evidence="2">HY135</strain>
    </source>
</reference>
<protein>
    <submittedName>
        <fullName evidence="1">Uncharacterized protein</fullName>
    </submittedName>
</protein>
<sequence length="90" mass="10231">MGYPIFAKFHVILRSTVHSAPAIDAEADVMVQNGCETRVQPSSNRKFSASKMFRNTFCTKLQYDPRGLRTITTHALSVRLFRLFHLGKES</sequence>
<evidence type="ECO:0000313" key="1">
    <source>
        <dbReference type="EMBL" id="EYB83540.1"/>
    </source>
</evidence>
<accession>A0A016RYW2</accession>
<name>A0A016RYW2_9BILA</name>
<evidence type="ECO:0000313" key="2">
    <source>
        <dbReference type="Proteomes" id="UP000024635"/>
    </source>
</evidence>
<comment type="caution">
    <text evidence="1">The sequence shown here is derived from an EMBL/GenBank/DDBJ whole genome shotgun (WGS) entry which is preliminary data.</text>
</comment>
<gene>
    <name evidence="1" type="primary">Acey_s0333.g2795</name>
    <name evidence="1" type="ORF">Y032_0333g2795</name>
</gene>
<keyword evidence="2" id="KW-1185">Reference proteome</keyword>
<proteinExistence type="predicted"/>
<organism evidence="1 2">
    <name type="scientific">Ancylostoma ceylanicum</name>
    <dbReference type="NCBI Taxonomy" id="53326"/>
    <lineage>
        <taxon>Eukaryota</taxon>
        <taxon>Metazoa</taxon>
        <taxon>Ecdysozoa</taxon>
        <taxon>Nematoda</taxon>
        <taxon>Chromadorea</taxon>
        <taxon>Rhabditida</taxon>
        <taxon>Rhabditina</taxon>
        <taxon>Rhabditomorpha</taxon>
        <taxon>Strongyloidea</taxon>
        <taxon>Ancylostomatidae</taxon>
        <taxon>Ancylostomatinae</taxon>
        <taxon>Ancylostoma</taxon>
    </lineage>
</organism>
<dbReference type="Proteomes" id="UP000024635">
    <property type="component" value="Unassembled WGS sequence"/>
</dbReference>